<feature type="transmembrane region" description="Helical" evidence="1">
    <location>
        <begin position="298"/>
        <end position="319"/>
    </location>
</feature>
<dbReference type="Proteomes" id="UP001595457">
    <property type="component" value="Unassembled WGS sequence"/>
</dbReference>
<keyword evidence="1" id="KW-1133">Transmembrane helix</keyword>
<dbReference type="InterPro" id="IPR050879">
    <property type="entry name" value="Acyltransferase_3"/>
</dbReference>
<feature type="transmembrane region" description="Helical" evidence="1">
    <location>
        <begin position="239"/>
        <end position="256"/>
    </location>
</feature>
<dbReference type="EC" id="2.3.-.-" evidence="3"/>
<dbReference type="GO" id="GO:0016746">
    <property type="term" value="F:acyltransferase activity"/>
    <property type="evidence" value="ECO:0007669"/>
    <property type="project" value="UniProtKB-KW"/>
</dbReference>
<keyword evidence="3" id="KW-0808">Transferase</keyword>
<dbReference type="EMBL" id="JBHRSJ010000007">
    <property type="protein sequence ID" value="MFC2971457.1"/>
    <property type="molecule type" value="Genomic_DNA"/>
</dbReference>
<feature type="transmembrane region" description="Helical" evidence="1">
    <location>
        <begin position="12"/>
        <end position="34"/>
    </location>
</feature>
<gene>
    <name evidence="3" type="ORF">ACFOJE_04395</name>
</gene>
<evidence type="ECO:0000313" key="4">
    <source>
        <dbReference type="Proteomes" id="UP001595457"/>
    </source>
</evidence>
<feature type="transmembrane region" description="Helical" evidence="1">
    <location>
        <begin position="207"/>
        <end position="227"/>
    </location>
</feature>
<dbReference type="InterPro" id="IPR002656">
    <property type="entry name" value="Acyl_transf_3_dom"/>
</dbReference>
<name>A0ABV7ARR6_9GAMM</name>
<feature type="transmembrane region" description="Helical" evidence="1">
    <location>
        <begin position="78"/>
        <end position="97"/>
    </location>
</feature>
<feature type="transmembrane region" description="Helical" evidence="1">
    <location>
        <begin position="117"/>
        <end position="139"/>
    </location>
</feature>
<reference evidence="4" key="1">
    <citation type="journal article" date="2019" name="Int. J. Syst. Evol. Microbiol.">
        <title>The Global Catalogue of Microorganisms (GCM) 10K type strain sequencing project: providing services to taxonomists for standard genome sequencing and annotation.</title>
        <authorList>
            <consortium name="The Broad Institute Genomics Platform"/>
            <consortium name="The Broad Institute Genome Sequencing Center for Infectious Disease"/>
            <person name="Wu L."/>
            <person name="Ma J."/>
        </authorList>
    </citation>
    <scope>NUCLEOTIDE SEQUENCE [LARGE SCALE GENOMIC DNA]</scope>
    <source>
        <strain evidence="4">KCTC 62195</strain>
    </source>
</reference>
<evidence type="ECO:0000256" key="1">
    <source>
        <dbReference type="SAM" id="Phobius"/>
    </source>
</evidence>
<keyword evidence="3" id="KW-0012">Acyltransferase</keyword>
<sequence>MRFEGADGIRGLACLIVLCTHAVAMFFNSTYMALAGMGKVGVWLFFVLSAFLLTSKFDKFGFDSFQIFSYALGRCLRIIPLFALVLCLYYLLGTAGVSNAKDLLDAITLSYGYAHLWTIPVEFKFYLILPFIAFLFVFIRNKYGNFAVFVFSFTFVLVQQCVRPYYDTPENSISTSWYLSSFTIGCYCAVSIDFFRGYISARMASVIGIFVIFAMVCVSPVVRNIVFDMPLDKWTQDKHVFISAVWGLFVVALVDGKGFLGCLLKSKIMVKMGMFSYSVYLVHWYFYVSLANKYPDSYFWMIVGFFSSIIFGGLLYYAVEAPLERLRHSIQIKIRPL</sequence>
<dbReference type="PANTHER" id="PTHR23028">
    <property type="entry name" value="ACETYLTRANSFERASE"/>
    <property type="match status" value="1"/>
</dbReference>
<proteinExistence type="predicted"/>
<comment type="caution">
    <text evidence="3">The sequence shown here is derived from an EMBL/GenBank/DDBJ whole genome shotgun (WGS) entry which is preliminary data.</text>
</comment>
<feature type="transmembrane region" description="Helical" evidence="1">
    <location>
        <begin position="146"/>
        <end position="165"/>
    </location>
</feature>
<evidence type="ECO:0000259" key="2">
    <source>
        <dbReference type="Pfam" id="PF01757"/>
    </source>
</evidence>
<keyword evidence="4" id="KW-1185">Reference proteome</keyword>
<feature type="transmembrane region" description="Helical" evidence="1">
    <location>
        <begin position="40"/>
        <end position="57"/>
    </location>
</feature>
<dbReference type="PANTHER" id="PTHR23028:SF53">
    <property type="entry name" value="ACYL_TRANSF_3 DOMAIN-CONTAINING PROTEIN"/>
    <property type="match status" value="1"/>
</dbReference>
<dbReference type="Pfam" id="PF01757">
    <property type="entry name" value="Acyl_transf_3"/>
    <property type="match status" value="1"/>
</dbReference>
<feature type="transmembrane region" description="Helical" evidence="1">
    <location>
        <begin position="268"/>
        <end position="286"/>
    </location>
</feature>
<feature type="domain" description="Acyltransferase 3" evidence="2">
    <location>
        <begin position="5"/>
        <end position="312"/>
    </location>
</feature>
<protein>
    <submittedName>
        <fullName evidence="3">Acyltransferase family protein</fullName>
        <ecNumber evidence="3">2.3.-.-</ecNumber>
    </submittedName>
</protein>
<organism evidence="3 4">
    <name type="scientific">Azotobacter bryophylli</name>
    <dbReference type="NCBI Taxonomy" id="1986537"/>
    <lineage>
        <taxon>Bacteria</taxon>
        <taxon>Pseudomonadati</taxon>
        <taxon>Pseudomonadota</taxon>
        <taxon>Gammaproteobacteria</taxon>
        <taxon>Pseudomonadales</taxon>
        <taxon>Pseudomonadaceae</taxon>
        <taxon>Azotobacter</taxon>
    </lineage>
</organism>
<dbReference type="RefSeq" id="WP_377813058.1">
    <property type="nucleotide sequence ID" value="NZ_JBHRSJ010000007.1"/>
</dbReference>
<evidence type="ECO:0000313" key="3">
    <source>
        <dbReference type="EMBL" id="MFC2971457.1"/>
    </source>
</evidence>
<feature type="transmembrane region" description="Helical" evidence="1">
    <location>
        <begin position="177"/>
        <end position="195"/>
    </location>
</feature>
<keyword evidence="1" id="KW-0812">Transmembrane</keyword>
<accession>A0ABV7ARR6</accession>
<keyword evidence="1" id="KW-0472">Membrane</keyword>